<dbReference type="RefSeq" id="XP_022090872.1">
    <property type="nucleotide sequence ID" value="XM_022235180.1"/>
</dbReference>
<keyword evidence="3" id="KW-0254">Endocytosis</keyword>
<feature type="domain" description="EGF-like" evidence="15">
    <location>
        <begin position="254"/>
        <end position="293"/>
    </location>
</feature>
<dbReference type="CDD" id="cd00054">
    <property type="entry name" value="EGF_CA"/>
    <property type="match status" value="13"/>
</dbReference>
<keyword evidence="8 14" id="KW-0472">Membrane</keyword>
<keyword evidence="6" id="KW-0677">Repeat</keyword>
<evidence type="ECO:0000256" key="11">
    <source>
        <dbReference type="ARBA" id="ARBA00023180"/>
    </source>
</evidence>
<dbReference type="Proteomes" id="UP000694845">
    <property type="component" value="Unplaced"/>
</dbReference>
<dbReference type="SMART" id="SM00179">
    <property type="entry name" value="EGF_CA"/>
    <property type="match status" value="17"/>
</dbReference>
<organism evidence="16 17">
    <name type="scientific">Acanthaster planci</name>
    <name type="common">Crown-of-thorns starfish</name>
    <dbReference type="NCBI Taxonomy" id="133434"/>
    <lineage>
        <taxon>Eukaryota</taxon>
        <taxon>Metazoa</taxon>
        <taxon>Echinodermata</taxon>
        <taxon>Eleutherozoa</taxon>
        <taxon>Asterozoa</taxon>
        <taxon>Asteroidea</taxon>
        <taxon>Valvatacea</taxon>
        <taxon>Valvatida</taxon>
        <taxon>Acanthasteridae</taxon>
        <taxon>Acanthaster</taxon>
    </lineage>
</organism>
<evidence type="ECO:0000256" key="10">
    <source>
        <dbReference type="ARBA" id="ARBA00023170"/>
    </source>
</evidence>
<keyword evidence="4 14" id="KW-0812">Transmembrane</keyword>
<feature type="domain" description="EGF-like" evidence="15">
    <location>
        <begin position="427"/>
        <end position="467"/>
    </location>
</feature>
<keyword evidence="16" id="KW-1185">Reference proteome</keyword>
<evidence type="ECO:0000256" key="13">
    <source>
        <dbReference type="SAM" id="MobiDB-lite"/>
    </source>
</evidence>
<dbReference type="SUPFAM" id="SSF57196">
    <property type="entry name" value="EGF/Laminin"/>
    <property type="match status" value="4"/>
</dbReference>
<feature type="domain" description="EGF-like" evidence="15">
    <location>
        <begin position="1083"/>
        <end position="1120"/>
    </location>
</feature>
<dbReference type="InterPro" id="IPR024731">
    <property type="entry name" value="NELL2-like_EGF"/>
</dbReference>
<gene>
    <name evidence="17" type="primary">LOC110979410</name>
</gene>
<feature type="transmembrane region" description="Helical" evidence="14">
    <location>
        <begin position="1152"/>
        <end position="1176"/>
    </location>
</feature>
<dbReference type="Gene3D" id="2.10.25.10">
    <property type="entry name" value="Laminin"/>
    <property type="match status" value="17"/>
</dbReference>
<evidence type="ECO:0000256" key="7">
    <source>
        <dbReference type="ARBA" id="ARBA00022989"/>
    </source>
</evidence>
<feature type="domain" description="EGF-like" evidence="15">
    <location>
        <begin position="384"/>
        <end position="426"/>
    </location>
</feature>
<keyword evidence="2 12" id="KW-0245">EGF-like domain</keyword>
<dbReference type="PANTHER" id="PTHR24039">
    <property type="entry name" value="FIBRILLIN-RELATED"/>
    <property type="match status" value="1"/>
</dbReference>
<feature type="domain" description="EGF-like" evidence="15">
    <location>
        <begin position="48"/>
        <end position="89"/>
    </location>
</feature>
<dbReference type="OMA" id="NEHANCT"/>
<evidence type="ECO:0000256" key="3">
    <source>
        <dbReference type="ARBA" id="ARBA00022583"/>
    </source>
</evidence>
<dbReference type="GO" id="GO:0006897">
    <property type="term" value="P:endocytosis"/>
    <property type="evidence" value="ECO:0007669"/>
    <property type="project" value="UniProtKB-KW"/>
</dbReference>
<evidence type="ECO:0000256" key="1">
    <source>
        <dbReference type="ARBA" id="ARBA00004479"/>
    </source>
</evidence>
<evidence type="ECO:0000256" key="14">
    <source>
        <dbReference type="SAM" id="Phobius"/>
    </source>
</evidence>
<dbReference type="Pfam" id="PF12947">
    <property type="entry name" value="EGF_3"/>
    <property type="match status" value="7"/>
</dbReference>
<evidence type="ECO:0000313" key="16">
    <source>
        <dbReference type="Proteomes" id="UP000694845"/>
    </source>
</evidence>
<dbReference type="PROSITE" id="PS01186">
    <property type="entry name" value="EGF_2"/>
    <property type="match status" value="16"/>
</dbReference>
<dbReference type="GO" id="GO:0016020">
    <property type="term" value="C:membrane"/>
    <property type="evidence" value="ECO:0007669"/>
    <property type="project" value="UniProtKB-SubCell"/>
</dbReference>
<dbReference type="InterPro" id="IPR036364">
    <property type="entry name" value="SEA_dom_sf"/>
</dbReference>
<keyword evidence="9 12" id="KW-1015">Disulfide bond</keyword>
<reference evidence="17" key="1">
    <citation type="submission" date="2025-08" db="UniProtKB">
        <authorList>
            <consortium name="RefSeq"/>
        </authorList>
    </citation>
    <scope>IDENTIFICATION</scope>
</reference>
<dbReference type="InterPro" id="IPR001881">
    <property type="entry name" value="EGF-like_Ca-bd_dom"/>
</dbReference>
<dbReference type="SUPFAM" id="SSF57184">
    <property type="entry name" value="Growth factor receptor domain"/>
    <property type="match status" value="5"/>
</dbReference>
<evidence type="ECO:0000259" key="15">
    <source>
        <dbReference type="PROSITE" id="PS50026"/>
    </source>
</evidence>
<feature type="domain" description="EGF-like" evidence="15">
    <location>
        <begin position="294"/>
        <end position="334"/>
    </location>
</feature>
<feature type="domain" description="EGF-like" evidence="15">
    <location>
        <begin position="509"/>
        <end position="548"/>
    </location>
</feature>
<feature type="disulfide bond" evidence="12">
    <location>
        <begin position="1110"/>
        <end position="1119"/>
    </location>
</feature>
<dbReference type="InterPro" id="IPR000742">
    <property type="entry name" value="EGF"/>
</dbReference>
<feature type="domain" description="EGF-like" evidence="15">
    <location>
        <begin position="549"/>
        <end position="589"/>
    </location>
</feature>
<dbReference type="GO" id="GO:0005509">
    <property type="term" value="F:calcium ion binding"/>
    <property type="evidence" value="ECO:0007669"/>
    <property type="project" value="InterPro"/>
</dbReference>
<evidence type="ECO:0000256" key="6">
    <source>
        <dbReference type="ARBA" id="ARBA00022737"/>
    </source>
</evidence>
<feature type="domain" description="EGF-like" evidence="15">
    <location>
        <begin position="632"/>
        <end position="678"/>
    </location>
</feature>
<keyword evidence="7 14" id="KW-1133">Transmembrane helix</keyword>
<evidence type="ECO:0000256" key="2">
    <source>
        <dbReference type="ARBA" id="ARBA00022536"/>
    </source>
</evidence>
<name>A0A8B7YE71_ACAPL</name>
<proteinExistence type="predicted"/>
<dbReference type="FunFam" id="2.10.25.10:FF:000009">
    <property type="entry name" value="Low-density lipoprotein receptor isoform 1"/>
    <property type="match status" value="1"/>
</dbReference>
<evidence type="ECO:0000313" key="17">
    <source>
        <dbReference type="RefSeq" id="XP_022090872.1"/>
    </source>
</evidence>
<feature type="domain" description="EGF-like" evidence="15">
    <location>
        <begin position="171"/>
        <end position="211"/>
    </location>
</feature>
<comment type="subcellular location">
    <subcellularLocation>
        <location evidence="1">Membrane</location>
        <topology evidence="1">Single-pass type I membrane protein</topology>
    </subcellularLocation>
</comment>
<dbReference type="Pfam" id="PF07645">
    <property type="entry name" value="EGF_CA"/>
    <property type="match status" value="9"/>
</dbReference>
<feature type="region of interest" description="Disordered" evidence="13">
    <location>
        <begin position="1"/>
        <end position="20"/>
    </location>
</feature>
<protein>
    <submittedName>
        <fullName evidence="17">Fibrillin-1-like</fullName>
    </submittedName>
</protein>
<dbReference type="GeneID" id="110979410"/>
<dbReference type="FunFam" id="2.10.25.10:FF:000038">
    <property type="entry name" value="Fibrillin 2"/>
    <property type="match status" value="11"/>
</dbReference>
<feature type="domain" description="EGF-like" evidence="15">
    <location>
        <begin position="90"/>
        <end position="128"/>
    </location>
</feature>
<evidence type="ECO:0000256" key="9">
    <source>
        <dbReference type="ARBA" id="ARBA00023157"/>
    </source>
</evidence>
<keyword evidence="5" id="KW-0732">Signal</keyword>
<feature type="domain" description="EGF-like" evidence="15">
    <location>
        <begin position="468"/>
        <end position="508"/>
    </location>
</feature>
<evidence type="ECO:0000256" key="5">
    <source>
        <dbReference type="ARBA" id="ARBA00022729"/>
    </source>
</evidence>
<feature type="domain" description="EGF-like" evidence="15">
    <location>
        <begin position="590"/>
        <end position="631"/>
    </location>
</feature>
<dbReference type="PANTHER" id="PTHR24039:SF48">
    <property type="entry name" value="FIBRILLIN-2 ISOFORM X1-RELATED"/>
    <property type="match status" value="1"/>
</dbReference>
<feature type="domain" description="EGF-like" evidence="15">
    <location>
        <begin position="720"/>
        <end position="760"/>
    </location>
</feature>
<dbReference type="OrthoDB" id="10065366at2759"/>
<dbReference type="FunFam" id="2.10.25.10:FF:000506">
    <property type="entry name" value="Adhesion G protein-coupled receptor E1"/>
    <property type="match status" value="1"/>
</dbReference>
<dbReference type="SMART" id="SM00181">
    <property type="entry name" value="EGF"/>
    <property type="match status" value="18"/>
</dbReference>
<comment type="caution">
    <text evidence="12">Lacks conserved residue(s) required for the propagation of feature annotation.</text>
</comment>
<dbReference type="InterPro" id="IPR049883">
    <property type="entry name" value="NOTCH1_EGF-like"/>
</dbReference>
<evidence type="ECO:0000256" key="4">
    <source>
        <dbReference type="ARBA" id="ARBA00022692"/>
    </source>
</evidence>
<keyword evidence="11" id="KW-0325">Glycoprotein</keyword>
<dbReference type="SUPFAM" id="SSF82671">
    <property type="entry name" value="SEA domain"/>
    <property type="match status" value="1"/>
</dbReference>
<evidence type="ECO:0000256" key="12">
    <source>
        <dbReference type="PROSITE-ProRule" id="PRU00076"/>
    </source>
</evidence>
<feature type="domain" description="EGF-like" evidence="15">
    <location>
        <begin position="129"/>
        <end position="170"/>
    </location>
</feature>
<dbReference type="PROSITE" id="PS00022">
    <property type="entry name" value="EGF_1"/>
    <property type="match status" value="1"/>
</dbReference>
<dbReference type="InterPro" id="IPR000152">
    <property type="entry name" value="EGF-type_Asp/Asn_hydroxyl_site"/>
</dbReference>
<evidence type="ECO:0000256" key="8">
    <source>
        <dbReference type="ARBA" id="ARBA00023136"/>
    </source>
</evidence>
<dbReference type="AlphaFoldDB" id="A0A8B7YE71"/>
<feature type="domain" description="EGF-like" evidence="15">
    <location>
        <begin position="679"/>
        <end position="719"/>
    </location>
</feature>
<dbReference type="PROSITE" id="PS00010">
    <property type="entry name" value="ASX_HYDROXYL"/>
    <property type="match status" value="16"/>
</dbReference>
<dbReference type="InterPro" id="IPR009030">
    <property type="entry name" value="Growth_fac_rcpt_cys_sf"/>
</dbReference>
<accession>A0A8B7YE71</accession>
<dbReference type="PROSITE" id="PS50026">
    <property type="entry name" value="EGF_3"/>
    <property type="match status" value="17"/>
</dbReference>
<dbReference type="KEGG" id="aplc:110979410"/>
<sequence length="1198" mass="123772">MDSNSAMANATDEPSPGAATEVVAVAANSTASSDIETTTTPQSTTPQLIDECTAGLDECGPYTTCVDTPTSYTCSCVTGYEALNETFCQDIDECSNSPCNEHANCTNVVGSYLCTCQGGFFGDGATCTDVNECDNPSLFTCPPDSTCNNIDGSYNCTCDAGYGSSNETCVDIDECTTMTDTCHVNATCTNNVGSYTCACTSGFQGNGVLCVDVDECSTGEASCPSLSHCVNTVGGYRCDCNGGYEKNNTGACVDMNECNDAASCPDNSTCTNTIGSFTCTCNSGFTVNGNLCSDIDECALSVDDCSQNCANTVGSFSCSCDSGFTLAVDMVSCESSANCTDANFCGPNAVCFVNETTSGNTTFFNDTCRCNQGFAAINATHCEDIDECNSTDACDDTNGMCINTDGGYNCSCASGYQLASDLRNCLDVDECLLNTDNCDSNAMCTNTNGGFNCTCNGGYEGNGTSCTNIDECSLNTDDCSANATCADTAGSFTCTCVAGFAGNGVDCFDINECSTPGQCHAEAECINTVGSYECVCNSGYTGDGQNCSDVNECDTMSSCANFSQCTNTDGAYYCECDAGYRGDAKVSCTDIDECTENPTLCHANGVCSNTAGSYGCQCQTGYYGDGVTSCTDINECTTFQLEYRHSCDALATCSNNDGSYTCSCNTGYQGNGMDGQCQNVDECTAGIDSCDANALCTDTAGSYTCSCNAGYTGDGNTCTDIDECFVKSDNCSDTEKCVNTVGGFSCNCRTNYFRVSGVCTASASRNLVVVFAQIRGTSAVDNLATVDTTANREALAGDVFTQLNSSAIIRLDLLGVAVTAMSNVTNGTSVTFGVDLLSSTVLTEAQVSQAFVDGLTGAENNTVAPNSLIKTGSTPSVTVPDINPCEEGTDNCYALNYDQCVFDGNNAFSCMTCLTGYATPSVAGEACTEIFPCQNSSVVQACNDLGFVDCVHDGPGQSHCENCLGGWTMVGDQCERLKKFEGTAKLEEFGGSVAEYTEDLSNSSSPAFIALANDMCTFLTAATSSTNCQILGFSNGSIIVEYILQFPEVQNTNSTDLSSAIVSAASFTVSLSFDAQSVSLVDVSAFCELSSCLNGATCAVNAMNLIECTCATGYSGSDCGTVITTPEVGVSLVTESAVTPTAVASTGLSTGAIVGIAVGAVVAAVIVVVVIALVVVKCSGKSKVGARQDPDEIPLREN</sequence>
<dbReference type="InterPro" id="IPR018097">
    <property type="entry name" value="EGF_Ca-bd_CS"/>
</dbReference>
<feature type="domain" description="EGF-like" evidence="15">
    <location>
        <begin position="212"/>
        <end position="250"/>
    </location>
</feature>
<dbReference type="PROSITE" id="PS01187">
    <property type="entry name" value="EGF_CA"/>
    <property type="match status" value="5"/>
</dbReference>
<keyword evidence="10" id="KW-0675">Receptor</keyword>